<protein>
    <submittedName>
        <fullName evidence="1">Uncharacterized protein</fullName>
    </submittedName>
</protein>
<evidence type="ECO:0000313" key="1">
    <source>
        <dbReference type="EMBL" id="GLB47762.1"/>
    </source>
</evidence>
<organism evidence="1 2">
    <name type="scientific">Neptunitalea lumnitzerae</name>
    <dbReference type="NCBI Taxonomy" id="2965509"/>
    <lineage>
        <taxon>Bacteria</taxon>
        <taxon>Pseudomonadati</taxon>
        <taxon>Bacteroidota</taxon>
        <taxon>Flavobacteriia</taxon>
        <taxon>Flavobacteriales</taxon>
        <taxon>Flavobacteriaceae</taxon>
        <taxon>Neptunitalea</taxon>
    </lineage>
</organism>
<sequence>MPKKQMVNMLYTKLKHRVKIIKELTYLGVVSPNWLRDIRIFELFHSLPSDLCVYCKYEVIADREGISSERVKHIVLKLGR</sequence>
<reference evidence="1" key="1">
    <citation type="submission" date="2022-07" db="EMBL/GenBank/DDBJ databases">
        <title>Taxonomy of Novel Oxalotrophic and Methylotrophic Bacteria.</title>
        <authorList>
            <person name="Sahin N."/>
            <person name="Tani A."/>
        </authorList>
    </citation>
    <scope>NUCLEOTIDE SEQUENCE</scope>
    <source>
        <strain evidence="1">Y10</strain>
    </source>
</reference>
<keyword evidence="2" id="KW-1185">Reference proteome</keyword>
<dbReference type="EMBL" id="BRVO01000001">
    <property type="protein sequence ID" value="GLB47762.1"/>
    <property type="molecule type" value="Genomic_DNA"/>
</dbReference>
<comment type="caution">
    <text evidence="1">The sequence shown here is derived from an EMBL/GenBank/DDBJ whole genome shotgun (WGS) entry which is preliminary data.</text>
</comment>
<evidence type="ECO:0000313" key="2">
    <source>
        <dbReference type="Proteomes" id="UP001143543"/>
    </source>
</evidence>
<dbReference type="Proteomes" id="UP001143543">
    <property type="component" value="Unassembled WGS sequence"/>
</dbReference>
<gene>
    <name evidence="1" type="ORF">Y10_01300</name>
</gene>
<accession>A0ABQ5MEF2</accession>
<proteinExistence type="predicted"/>
<name>A0ABQ5MEF2_9FLAO</name>